<accession>A0AAV4DXA9</accession>
<name>A0AAV4DXA9_9GAST</name>
<dbReference type="SUPFAM" id="SSF110399">
    <property type="entry name" value="ThiG-like"/>
    <property type="match status" value="1"/>
</dbReference>
<dbReference type="GO" id="GO:0050660">
    <property type="term" value="F:flavin adenine dinucleotide binding"/>
    <property type="evidence" value="ECO:0007669"/>
    <property type="project" value="InterPro"/>
</dbReference>
<keyword evidence="11" id="KW-1185">Reference proteome</keyword>
<protein>
    <recommendedName>
        <fullName evidence="2">tRNA-dihydrouridine(47) synthase [NAD(P)(+)]</fullName>
        <ecNumber evidence="2">1.3.1.89</ecNumber>
    </recommendedName>
</protein>
<dbReference type="GO" id="GO:0102265">
    <property type="term" value="F:tRNA-dihydrouridine47 synthase activity"/>
    <property type="evidence" value="ECO:0007669"/>
    <property type="project" value="UniProtKB-EC"/>
</dbReference>
<comment type="catalytic activity">
    <reaction evidence="5">
        <text>a 5,6-dihydrouridine in mRNA + NAD(+) = a uridine in mRNA + NADH + H(+)</text>
        <dbReference type="Rhea" id="RHEA:69851"/>
        <dbReference type="Rhea" id="RHEA-COMP:14658"/>
        <dbReference type="Rhea" id="RHEA-COMP:17789"/>
        <dbReference type="ChEBI" id="CHEBI:15378"/>
        <dbReference type="ChEBI" id="CHEBI:57540"/>
        <dbReference type="ChEBI" id="CHEBI:57945"/>
        <dbReference type="ChEBI" id="CHEBI:65315"/>
        <dbReference type="ChEBI" id="CHEBI:74443"/>
    </reaction>
    <physiologicalReaction direction="right-to-left" evidence="5">
        <dbReference type="Rhea" id="RHEA:69853"/>
    </physiologicalReaction>
</comment>
<evidence type="ECO:0000256" key="3">
    <source>
        <dbReference type="ARBA" id="ARBA00023270"/>
    </source>
</evidence>
<evidence type="ECO:0000256" key="5">
    <source>
        <dbReference type="ARBA" id="ARBA00048342"/>
    </source>
</evidence>
<proteinExistence type="inferred from homology"/>
<evidence type="ECO:0000259" key="8">
    <source>
        <dbReference type="Pfam" id="PF01207"/>
    </source>
</evidence>
<sequence>MIKEANVPVIVDAGIGKPSDAALAMEIGASAVLVNTAIATATDPLLAAQAFRLAVEAAGQQFHQPVFLAPMEEVTDLSYRIFCKKMGADMVYTEFVNSDGLIRGCKQGKRKIEILEEEKPIGIQIYGNDTSNMVEAAKLAEAKNPTLIDINAGCWVKKVSKRGAGAGLLLDPPFMEKMIKQVVEAVNLPVTVKTRIGWDKDTINIVEIAKRLEGIGVEALTIHCRTRSQGHSGEADWSWIEKVKKVVNIPIIVNGGINSPQDALRAFQETPADGIMVARLAIGSPWVFREIKEILEKGEVVSPISLKEKISICLAHLESFIALRGEKIAVRAFRKYYNGYLKGHPGIAKIRSRLMQLNDFASVKEFLLEYRKNITNPNLFNQEKQQTTGIEKLVI</sequence>
<dbReference type="GO" id="GO:0003723">
    <property type="term" value="F:RNA binding"/>
    <property type="evidence" value="ECO:0007669"/>
    <property type="project" value="TreeGrafter"/>
</dbReference>
<evidence type="ECO:0000256" key="6">
    <source>
        <dbReference type="ARBA" id="ARBA00049447"/>
    </source>
</evidence>
<dbReference type="AlphaFoldDB" id="A0AAV4DXA9"/>
<dbReference type="EC" id="1.3.1.89" evidence="2"/>
<gene>
    <name evidence="10" type="ORF">PoB_007502600</name>
</gene>
<keyword evidence="3" id="KW-0704">Schiff base</keyword>
<dbReference type="SUPFAM" id="SSF51395">
    <property type="entry name" value="FMN-linked oxidoreductases"/>
    <property type="match status" value="1"/>
</dbReference>
<dbReference type="InterPro" id="IPR033983">
    <property type="entry name" value="Thiazole_synthase_ThiG"/>
</dbReference>
<dbReference type="CDD" id="cd02801">
    <property type="entry name" value="DUS_like_FMN"/>
    <property type="match status" value="1"/>
</dbReference>
<evidence type="ECO:0000259" key="9">
    <source>
        <dbReference type="Pfam" id="PF05690"/>
    </source>
</evidence>
<dbReference type="EMBL" id="BLXT01008427">
    <property type="protein sequence ID" value="GFO48521.1"/>
    <property type="molecule type" value="Genomic_DNA"/>
</dbReference>
<evidence type="ECO:0000313" key="10">
    <source>
        <dbReference type="EMBL" id="GFO48521.1"/>
    </source>
</evidence>
<dbReference type="Gene3D" id="1.10.1200.80">
    <property type="entry name" value="Putative flavin oxidoreducatase, domain 2"/>
    <property type="match status" value="1"/>
</dbReference>
<dbReference type="InterPro" id="IPR024036">
    <property type="entry name" value="tRNA-dHydroUridine_Synthase_C"/>
</dbReference>
<feature type="domain" description="DUS-like FMN-binding" evidence="8">
    <location>
        <begin position="68"/>
        <end position="369"/>
    </location>
</feature>
<evidence type="ECO:0000256" key="4">
    <source>
        <dbReference type="ARBA" id="ARBA00048266"/>
    </source>
</evidence>
<dbReference type="Pfam" id="PF05690">
    <property type="entry name" value="ThiG"/>
    <property type="match status" value="1"/>
</dbReference>
<comment type="similarity">
    <text evidence="1">Belongs to the Dus family. Dus3 subfamily.</text>
</comment>
<comment type="caution">
    <text evidence="10">The sequence shown here is derived from an EMBL/GenBank/DDBJ whole genome shotgun (WGS) entry which is preliminary data.</text>
</comment>
<feature type="domain" description="Thiazole synthase ThiG" evidence="9">
    <location>
        <begin position="1"/>
        <end position="59"/>
    </location>
</feature>
<dbReference type="InterPro" id="IPR013785">
    <property type="entry name" value="Aldolase_TIM"/>
</dbReference>
<dbReference type="Proteomes" id="UP000735302">
    <property type="component" value="Unassembled WGS sequence"/>
</dbReference>
<organism evidence="10 11">
    <name type="scientific">Plakobranchus ocellatus</name>
    <dbReference type="NCBI Taxonomy" id="259542"/>
    <lineage>
        <taxon>Eukaryota</taxon>
        <taxon>Metazoa</taxon>
        <taxon>Spiralia</taxon>
        <taxon>Lophotrochozoa</taxon>
        <taxon>Mollusca</taxon>
        <taxon>Gastropoda</taxon>
        <taxon>Heterobranchia</taxon>
        <taxon>Euthyneura</taxon>
        <taxon>Panpulmonata</taxon>
        <taxon>Sacoglossa</taxon>
        <taxon>Placobranchoidea</taxon>
        <taxon>Plakobranchidae</taxon>
        <taxon>Plakobranchus</taxon>
    </lineage>
</organism>
<comment type="catalytic activity">
    <reaction evidence="6">
        <text>a 5,6-dihydrouridine in mRNA + NADP(+) = a uridine in mRNA + NADPH + H(+)</text>
        <dbReference type="Rhea" id="RHEA:69855"/>
        <dbReference type="Rhea" id="RHEA-COMP:14658"/>
        <dbReference type="Rhea" id="RHEA-COMP:17789"/>
        <dbReference type="ChEBI" id="CHEBI:15378"/>
        <dbReference type="ChEBI" id="CHEBI:57783"/>
        <dbReference type="ChEBI" id="CHEBI:58349"/>
        <dbReference type="ChEBI" id="CHEBI:65315"/>
        <dbReference type="ChEBI" id="CHEBI:74443"/>
    </reaction>
    <physiologicalReaction direction="right-to-left" evidence="6">
        <dbReference type="Rhea" id="RHEA:69857"/>
    </physiologicalReaction>
</comment>
<dbReference type="Pfam" id="PF01207">
    <property type="entry name" value="Dus"/>
    <property type="match status" value="1"/>
</dbReference>
<dbReference type="InterPro" id="IPR035587">
    <property type="entry name" value="DUS-like_FMN-bd"/>
</dbReference>
<comment type="catalytic activity">
    <reaction evidence="7">
        <text>5,6-dihydrouridine(47) in tRNA + NADP(+) = uridine(47) in tRNA + NADPH + H(+)</text>
        <dbReference type="Rhea" id="RHEA:53360"/>
        <dbReference type="Rhea" id="RHEA-COMP:13539"/>
        <dbReference type="Rhea" id="RHEA-COMP:13540"/>
        <dbReference type="ChEBI" id="CHEBI:15378"/>
        <dbReference type="ChEBI" id="CHEBI:57783"/>
        <dbReference type="ChEBI" id="CHEBI:58349"/>
        <dbReference type="ChEBI" id="CHEBI:65315"/>
        <dbReference type="ChEBI" id="CHEBI:74443"/>
        <dbReference type="EC" id="1.3.1.89"/>
    </reaction>
    <physiologicalReaction direction="right-to-left" evidence="7">
        <dbReference type="Rhea" id="RHEA:53362"/>
    </physiologicalReaction>
</comment>
<evidence type="ECO:0000256" key="7">
    <source>
        <dbReference type="ARBA" id="ARBA00049513"/>
    </source>
</evidence>
<evidence type="ECO:0000256" key="2">
    <source>
        <dbReference type="ARBA" id="ARBA00012376"/>
    </source>
</evidence>
<evidence type="ECO:0000256" key="1">
    <source>
        <dbReference type="ARBA" id="ARBA00005451"/>
    </source>
</evidence>
<dbReference type="Gene3D" id="3.20.20.70">
    <property type="entry name" value="Aldolase class I"/>
    <property type="match status" value="2"/>
</dbReference>
<comment type="catalytic activity">
    <reaction evidence="4">
        <text>5,6-dihydrouridine(47) in tRNA + NAD(+) = uridine(47) in tRNA + NADH + H(+)</text>
        <dbReference type="Rhea" id="RHEA:53364"/>
        <dbReference type="Rhea" id="RHEA-COMP:13539"/>
        <dbReference type="Rhea" id="RHEA-COMP:13540"/>
        <dbReference type="ChEBI" id="CHEBI:15378"/>
        <dbReference type="ChEBI" id="CHEBI:57540"/>
        <dbReference type="ChEBI" id="CHEBI:57945"/>
        <dbReference type="ChEBI" id="CHEBI:65315"/>
        <dbReference type="ChEBI" id="CHEBI:74443"/>
        <dbReference type="EC" id="1.3.1.89"/>
    </reaction>
    <physiologicalReaction direction="right-to-left" evidence="4">
        <dbReference type="Rhea" id="RHEA:53366"/>
    </physiologicalReaction>
</comment>
<dbReference type="InterPro" id="IPR004652">
    <property type="entry name" value="DusB-like"/>
</dbReference>
<dbReference type="PANTHER" id="PTHR45846:SF1">
    <property type="entry name" value="TRNA-DIHYDROURIDINE(47) SYNTHASE [NAD(P)(+)]-LIKE"/>
    <property type="match status" value="1"/>
</dbReference>
<reference evidence="10 11" key="1">
    <citation type="journal article" date="2021" name="Elife">
        <title>Chloroplast acquisition without the gene transfer in kleptoplastic sea slugs, Plakobranchus ocellatus.</title>
        <authorList>
            <person name="Maeda T."/>
            <person name="Takahashi S."/>
            <person name="Yoshida T."/>
            <person name="Shimamura S."/>
            <person name="Takaki Y."/>
            <person name="Nagai Y."/>
            <person name="Toyoda A."/>
            <person name="Suzuki Y."/>
            <person name="Arimoto A."/>
            <person name="Ishii H."/>
            <person name="Satoh N."/>
            <person name="Nishiyama T."/>
            <person name="Hasebe M."/>
            <person name="Maruyama T."/>
            <person name="Minagawa J."/>
            <person name="Obokata J."/>
            <person name="Shigenobu S."/>
        </authorList>
    </citation>
    <scope>NUCLEOTIDE SEQUENCE [LARGE SCALE GENOMIC DNA]</scope>
</reference>
<dbReference type="PANTHER" id="PTHR45846">
    <property type="entry name" value="TRNA-DIHYDROURIDINE(47) SYNTHASE [NAD(P)(+)]-LIKE"/>
    <property type="match status" value="1"/>
</dbReference>
<evidence type="ECO:0000313" key="11">
    <source>
        <dbReference type="Proteomes" id="UP000735302"/>
    </source>
</evidence>
<dbReference type="NCBIfam" id="TIGR00737">
    <property type="entry name" value="nifR3_yhdG"/>
    <property type="match status" value="1"/>
</dbReference>